<feature type="transmembrane region" description="Helical" evidence="7">
    <location>
        <begin position="244"/>
        <end position="266"/>
    </location>
</feature>
<organism evidence="9 10">
    <name type="scientific">Nitrosomonas communis</name>
    <dbReference type="NCBI Taxonomy" id="44574"/>
    <lineage>
        <taxon>Bacteria</taxon>
        <taxon>Pseudomonadati</taxon>
        <taxon>Pseudomonadota</taxon>
        <taxon>Betaproteobacteria</taxon>
        <taxon>Nitrosomonadales</taxon>
        <taxon>Nitrosomonadaceae</taxon>
        <taxon>Nitrosomonas</taxon>
    </lineage>
</organism>
<dbReference type="GO" id="GO:0008137">
    <property type="term" value="F:NADH dehydrogenase (ubiquinone) activity"/>
    <property type="evidence" value="ECO:0007669"/>
    <property type="project" value="InterPro"/>
</dbReference>
<evidence type="ECO:0000256" key="3">
    <source>
        <dbReference type="ARBA" id="ARBA00022692"/>
    </source>
</evidence>
<evidence type="ECO:0000313" key="9">
    <source>
        <dbReference type="EMBL" id="SFM15680.1"/>
    </source>
</evidence>
<dbReference type="InterPro" id="IPR003918">
    <property type="entry name" value="NADH_UbQ_OxRdtase"/>
</dbReference>
<dbReference type="AlphaFoldDB" id="A0A1I4NK14"/>
<feature type="transmembrane region" description="Helical" evidence="7">
    <location>
        <begin position="405"/>
        <end position="424"/>
    </location>
</feature>
<evidence type="ECO:0000259" key="8">
    <source>
        <dbReference type="Pfam" id="PF00361"/>
    </source>
</evidence>
<feature type="transmembrane region" description="Helical" evidence="7">
    <location>
        <begin position="6"/>
        <end position="23"/>
    </location>
</feature>
<keyword evidence="3 6" id="KW-0812">Transmembrane</keyword>
<dbReference type="InterPro" id="IPR001750">
    <property type="entry name" value="ND/Mrp_TM"/>
</dbReference>
<dbReference type="PANTHER" id="PTHR43507">
    <property type="entry name" value="NADH-UBIQUINONE OXIDOREDUCTASE CHAIN 4"/>
    <property type="match status" value="1"/>
</dbReference>
<dbReference type="NCBIfam" id="TIGR01972">
    <property type="entry name" value="NDH_I_M"/>
    <property type="match status" value="1"/>
</dbReference>
<dbReference type="Pfam" id="PF00361">
    <property type="entry name" value="Proton_antipo_M"/>
    <property type="match status" value="1"/>
</dbReference>
<comment type="subcellular location">
    <subcellularLocation>
        <location evidence="1">Endomembrane system</location>
        <topology evidence="1">Multi-pass membrane protein</topology>
    </subcellularLocation>
    <subcellularLocation>
        <location evidence="6">Membrane</location>
        <topology evidence="6">Multi-pass membrane protein</topology>
    </subcellularLocation>
</comment>
<feature type="transmembrane region" description="Helical" evidence="7">
    <location>
        <begin position="74"/>
        <end position="98"/>
    </location>
</feature>
<protein>
    <submittedName>
        <fullName evidence="9">NADH-quinone oxidoreductase subunit M</fullName>
    </submittedName>
</protein>
<evidence type="ECO:0000256" key="7">
    <source>
        <dbReference type="SAM" id="Phobius"/>
    </source>
</evidence>
<dbReference type="InterPro" id="IPR010227">
    <property type="entry name" value="NADH_Q_OxRdtase_chainM/4"/>
</dbReference>
<feature type="transmembrane region" description="Helical" evidence="7">
    <location>
        <begin position="110"/>
        <end position="127"/>
    </location>
</feature>
<evidence type="ECO:0000256" key="1">
    <source>
        <dbReference type="ARBA" id="ARBA00004127"/>
    </source>
</evidence>
<keyword evidence="5 7" id="KW-0472">Membrane</keyword>
<dbReference type="Proteomes" id="UP000183287">
    <property type="component" value="Unassembled WGS sequence"/>
</dbReference>
<dbReference type="GO" id="GO:0042773">
    <property type="term" value="P:ATP synthesis coupled electron transport"/>
    <property type="evidence" value="ECO:0007669"/>
    <property type="project" value="InterPro"/>
</dbReference>
<evidence type="ECO:0000256" key="4">
    <source>
        <dbReference type="ARBA" id="ARBA00022989"/>
    </source>
</evidence>
<evidence type="ECO:0000256" key="6">
    <source>
        <dbReference type="RuleBase" id="RU000320"/>
    </source>
</evidence>
<keyword evidence="4 7" id="KW-1133">Transmembrane helix</keyword>
<evidence type="ECO:0000256" key="2">
    <source>
        <dbReference type="ARBA" id="ARBA00009025"/>
    </source>
</evidence>
<feature type="transmembrane region" description="Helical" evidence="7">
    <location>
        <begin position="209"/>
        <end position="232"/>
    </location>
</feature>
<feature type="transmembrane region" description="Helical" evidence="7">
    <location>
        <begin position="445"/>
        <end position="466"/>
    </location>
</feature>
<dbReference type="GO" id="GO:0048039">
    <property type="term" value="F:ubiquinone binding"/>
    <property type="evidence" value="ECO:0007669"/>
    <property type="project" value="TreeGrafter"/>
</dbReference>
<feature type="transmembrane region" description="Helical" evidence="7">
    <location>
        <begin position="371"/>
        <end position="393"/>
    </location>
</feature>
<dbReference type="RefSeq" id="WP_074905009.1">
    <property type="nucleotide sequence ID" value="NZ_FOUB01000015.1"/>
</dbReference>
<feature type="domain" description="NADH:quinone oxidoreductase/Mrp antiporter transmembrane" evidence="8">
    <location>
        <begin position="127"/>
        <end position="415"/>
    </location>
</feature>
<evidence type="ECO:0000256" key="5">
    <source>
        <dbReference type="ARBA" id="ARBA00023136"/>
    </source>
</evidence>
<sequence length="490" mass="53772">MGILSTLLSTPVFGILVLALTPHHKINQIRSLANLFTSIALFLSCWLLVIYNQNDGAMQFNEQFILNPKLGTTFALGVDGLSLPMVFLATLLTSVALLASFNISTHVKSFHISILLLEFGMLGVFLAQDWSLFYIFWELTLSPLFLLIARWGGVRRHIASLNFVLYTMGGSIFMLISLFAISQYMPEHSGTLMSSMSVAVQSMPSGEQFWVFLGFIIGFGVKMPIFPLHGWLPLAHVEAPSPISILLSGILLKMGAYGLIRVVVMMPETAQVFQGPLVFLALLGMIYGGLLAWRQSDLKAMVAYSSVSHMGVILLDIATMNKTGIMGAILQMTAHGLVAGAMFMLVGLLYERTHTRNILDYSSLVQVMPRFALFMTITLFAAMGLPGTVGFIAELHAIVGGFQQWGNLMILLGLSILIGSAYAMRTIGMLFTGPVKSQMREIEDLRIFEILASSVLVMGIVVFGLWPAPLIDLSLSTMNLMNDIISQRLQ</sequence>
<dbReference type="EMBL" id="FOUB01000015">
    <property type="protein sequence ID" value="SFM15680.1"/>
    <property type="molecule type" value="Genomic_DNA"/>
</dbReference>
<dbReference type="PRINTS" id="PR01437">
    <property type="entry name" value="NUOXDRDTASE4"/>
</dbReference>
<feature type="transmembrane region" description="Helical" evidence="7">
    <location>
        <begin position="133"/>
        <end position="151"/>
    </location>
</feature>
<proteinExistence type="inferred from homology"/>
<name>A0A1I4NK14_9PROT</name>
<keyword evidence="10" id="KW-1185">Reference proteome</keyword>
<dbReference type="GO" id="GO:0003954">
    <property type="term" value="F:NADH dehydrogenase activity"/>
    <property type="evidence" value="ECO:0007669"/>
    <property type="project" value="TreeGrafter"/>
</dbReference>
<dbReference type="GO" id="GO:0016020">
    <property type="term" value="C:membrane"/>
    <property type="evidence" value="ECO:0007669"/>
    <property type="project" value="UniProtKB-SubCell"/>
</dbReference>
<feature type="transmembrane region" description="Helical" evidence="7">
    <location>
        <begin position="325"/>
        <end position="350"/>
    </location>
</feature>
<dbReference type="GO" id="GO:0015990">
    <property type="term" value="P:electron transport coupled proton transport"/>
    <property type="evidence" value="ECO:0007669"/>
    <property type="project" value="TreeGrafter"/>
</dbReference>
<dbReference type="GO" id="GO:0012505">
    <property type="term" value="C:endomembrane system"/>
    <property type="evidence" value="ECO:0007669"/>
    <property type="project" value="UniProtKB-SubCell"/>
</dbReference>
<evidence type="ECO:0000313" key="10">
    <source>
        <dbReference type="Proteomes" id="UP000183287"/>
    </source>
</evidence>
<feature type="transmembrane region" description="Helical" evidence="7">
    <location>
        <begin position="163"/>
        <end position="185"/>
    </location>
</feature>
<feature type="transmembrane region" description="Helical" evidence="7">
    <location>
        <begin position="35"/>
        <end position="54"/>
    </location>
</feature>
<feature type="transmembrane region" description="Helical" evidence="7">
    <location>
        <begin position="272"/>
        <end position="293"/>
    </location>
</feature>
<dbReference type="OrthoDB" id="9768329at2"/>
<feature type="transmembrane region" description="Helical" evidence="7">
    <location>
        <begin position="300"/>
        <end position="319"/>
    </location>
</feature>
<reference evidence="10" key="1">
    <citation type="submission" date="2016-10" db="EMBL/GenBank/DDBJ databases">
        <authorList>
            <person name="Varghese N."/>
            <person name="Submissions S."/>
        </authorList>
    </citation>
    <scope>NUCLEOTIDE SEQUENCE [LARGE SCALE GENOMIC DNA]</scope>
    <source>
        <strain evidence="10">Nm44</strain>
    </source>
</reference>
<gene>
    <name evidence="9" type="ORF">SAMN05421863_101531</name>
</gene>
<accession>A0A1I4NK14</accession>
<comment type="similarity">
    <text evidence="2">Belongs to the complex I subunit 4 family.</text>
</comment>
<dbReference type="PANTHER" id="PTHR43507:SF1">
    <property type="entry name" value="NADH-UBIQUINONE OXIDOREDUCTASE CHAIN 4"/>
    <property type="match status" value="1"/>
</dbReference>